<accession>A0A8S3SQG5</accession>
<reference evidence="4" key="1">
    <citation type="submission" date="2021-03" db="EMBL/GenBank/DDBJ databases">
        <authorList>
            <person name="Bekaert M."/>
        </authorList>
    </citation>
    <scope>NUCLEOTIDE SEQUENCE</scope>
</reference>
<organism evidence="4 5">
    <name type="scientific">Mytilus edulis</name>
    <name type="common">Blue mussel</name>
    <dbReference type="NCBI Taxonomy" id="6550"/>
    <lineage>
        <taxon>Eukaryota</taxon>
        <taxon>Metazoa</taxon>
        <taxon>Spiralia</taxon>
        <taxon>Lophotrochozoa</taxon>
        <taxon>Mollusca</taxon>
        <taxon>Bivalvia</taxon>
        <taxon>Autobranchia</taxon>
        <taxon>Pteriomorphia</taxon>
        <taxon>Mytilida</taxon>
        <taxon>Mytiloidea</taxon>
        <taxon>Mytilidae</taxon>
        <taxon>Mytilinae</taxon>
        <taxon>Mytilus</taxon>
    </lineage>
</organism>
<name>A0A8S3SQG5_MYTED</name>
<evidence type="ECO:0000256" key="1">
    <source>
        <dbReference type="SAM" id="Coils"/>
    </source>
</evidence>
<feature type="domain" description="C1q" evidence="3">
    <location>
        <begin position="244"/>
        <end position="342"/>
    </location>
</feature>
<proteinExistence type="predicted"/>
<dbReference type="SUPFAM" id="SSF49842">
    <property type="entry name" value="TNF-like"/>
    <property type="match status" value="1"/>
</dbReference>
<keyword evidence="5" id="KW-1185">Reference proteome</keyword>
<feature type="coiled-coil region" evidence="1">
    <location>
        <begin position="42"/>
        <end position="78"/>
    </location>
</feature>
<keyword evidence="1" id="KW-0175">Coiled coil</keyword>
<evidence type="ECO:0000259" key="3">
    <source>
        <dbReference type="Pfam" id="PF00386"/>
    </source>
</evidence>
<comment type="caution">
    <text evidence="4">The sequence shown here is derived from an EMBL/GenBank/DDBJ whole genome shotgun (WGS) entry which is preliminary data.</text>
</comment>
<dbReference type="OrthoDB" id="10427213at2759"/>
<dbReference type="Proteomes" id="UP000683360">
    <property type="component" value="Unassembled WGS sequence"/>
</dbReference>
<protein>
    <submittedName>
        <fullName evidence="4">C1QL</fullName>
    </submittedName>
</protein>
<dbReference type="AlphaFoldDB" id="A0A8S3SQG5"/>
<gene>
    <name evidence="4" type="ORF">MEDL_36385</name>
</gene>
<keyword evidence="2" id="KW-0732">Signal</keyword>
<dbReference type="Gene3D" id="2.60.120.40">
    <property type="match status" value="1"/>
</dbReference>
<evidence type="ECO:0000313" key="5">
    <source>
        <dbReference type="Proteomes" id="UP000683360"/>
    </source>
</evidence>
<dbReference type="InterPro" id="IPR001073">
    <property type="entry name" value="C1q_dom"/>
</dbReference>
<evidence type="ECO:0000313" key="4">
    <source>
        <dbReference type="EMBL" id="CAG2223148.1"/>
    </source>
</evidence>
<sequence length="365" mass="41903">MVGRIWLFLLPAAFGFLFELNTPGSVNGGLTSNHYNALLDIITEERKERKQMEQYIRQLEMEKNYEHVRSELEKVQSKPAECRNLTERQTNTTYMAKVVEITQNQVNMLLAHEKARKEDFLALYNLTLNNQNTMTRVNTDAQFREKELRINMEERYHNLSAALGIMENKIKSNLTLTNQNTMARVNTDAQFREKELRKYTDERYHNLSVVFGIMENKIKSDLMFLQDKLTKESEQVAVTACATSGLYNRNSVVRFPNIKTSYGNNSFSTLESNGKFTCSTPGLYFIVASMMTNVPNSEYQIRKNGDSLVYVRIVPNVSNDPRGQYHTGTGSAVVFLDFHDTIDIHTVTGIDIHPGYSCVSLFKIH</sequence>
<dbReference type="Pfam" id="PF00386">
    <property type="entry name" value="C1q"/>
    <property type="match status" value="1"/>
</dbReference>
<feature type="chain" id="PRO_5035833093" evidence="2">
    <location>
        <begin position="16"/>
        <end position="365"/>
    </location>
</feature>
<evidence type="ECO:0000256" key="2">
    <source>
        <dbReference type="SAM" id="SignalP"/>
    </source>
</evidence>
<feature type="signal peptide" evidence="2">
    <location>
        <begin position="1"/>
        <end position="15"/>
    </location>
</feature>
<dbReference type="EMBL" id="CAJPWZ010001775">
    <property type="protein sequence ID" value="CAG2223148.1"/>
    <property type="molecule type" value="Genomic_DNA"/>
</dbReference>
<dbReference type="InterPro" id="IPR008983">
    <property type="entry name" value="Tumour_necrosis_fac-like_dom"/>
</dbReference>